<evidence type="ECO:0000313" key="3">
    <source>
        <dbReference type="EMBL" id="KAG0462184.1"/>
    </source>
</evidence>
<dbReference type="OrthoDB" id="10625132at2759"/>
<dbReference type="InterPro" id="IPR036312">
    <property type="entry name" value="Bifun_inhib/LTP/seed_sf"/>
</dbReference>
<dbReference type="Gene3D" id="1.10.110.10">
    <property type="entry name" value="Plant lipid-transfer and hydrophobic proteins"/>
    <property type="match status" value="1"/>
</dbReference>
<sequence length="95" mass="10449">MASRFTSLASASSNSAYTSPCRKVKRRRSRRAEPLSRLLTITVGTHPKTSCLCHFEGLVNFKAATCLYAALQDEVLGTLLLNYCYRKVPAGFTCA</sequence>
<dbReference type="Proteomes" id="UP000639772">
    <property type="component" value="Chromosome 11"/>
</dbReference>
<reference evidence="4 5" key="1">
    <citation type="journal article" date="2020" name="Nat. Food">
        <title>A phased Vanilla planifolia genome enables genetic improvement of flavour and production.</title>
        <authorList>
            <person name="Hasing T."/>
            <person name="Tang H."/>
            <person name="Brym M."/>
            <person name="Khazi F."/>
            <person name="Huang T."/>
            <person name="Chambers A.H."/>
        </authorList>
    </citation>
    <scope>NUCLEOTIDE SEQUENCE [LARGE SCALE GENOMIC DNA]</scope>
    <source>
        <tissue evidence="3">Leaf</tissue>
    </source>
</reference>
<gene>
    <name evidence="3" type="ORF">HPP92_020660</name>
    <name evidence="2" type="ORF">HPP92_027422</name>
</gene>
<evidence type="ECO:0000313" key="2">
    <source>
        <dbReference type="EMBL" id="KAG0449311.1"/>
    </source>
</evidence>
<dbReference type="EMBL" id="JADCNL010000195">
    <property type="protein sequence ID" value="KAG0449311.1"/>
    <property type="molecule type" value="Genomic_DNA"/>
</dbReference>
<dbReference type="AlphaFoldDB" id="A0A835PYH0"/>
<evidence type="ECO:0000256" key="1">
    <source>
        <dbReference type="SAM" id="MobiDB-lite"/>
    </source>
</evidence>
<keyword evidence="4" id="KW-1185">Reference proteome</keyword>
<organism evidence="3 5">
    <name type="scientific">Vanilla planifolia</name>
    <name type="common">Vanilla</name>
    <dbReference type="NCBI Taxonomy" id="51239"/>
    <lineage>
        <taxon>Eukaryota</taxon>
        <taxon>Viridiplantae</taxon>
        <taxon>Streptophyta</taxon>
        <taxon>Embryophyta</taxon>
        <taxon>Tracheophyta</taxon>
        <taxon>Spermatophyta</taxon>
        <taxon>Magnoliopsida</taxon>
        <taxon>Liliopsida</taxon>
        <taxon>Asparagales</taxon>
        <taxon>Orchidaceae</taxon>
        <taxon>Vanilloideae</taxon>
        <taxon>Vanilleae</taxon>
        <taxon>Vanilla</taxon>
    </lineage>
</organism>
<evidence type="ECO:0000313" key="4">
    <source>
        <dbReference type="Proteomes" id="UP000636800"/>
    </source>
</evidence>
<proteinExistence type="predicted"/>
<feature type="compositionally biased region" description="Polar residues" evidence="1">
    <location>
        <begin position="1"/>
        <end position="18"/>
    </location>
</feature>
<evidence type="ECO:0000313" key="5">
    <source>
        <dbReference type="Proteomes" id="UP000639772"/>
    </source>
</evidence>
<dbReference type="SUPFAM" id="SSF47699">
    <property type="entry name" value="Bifunctional inhibitor/lipid-transfer protein/seed storage 2S albumin"/>
    <property type="match status" value="1"/>
</dbReference>
<protein>
    <submittedName>
        <fullName evidence="3">Uncharacterized protein</fullName>
    </submittedName>
</protein>
<feature type="region of interest" description="Disordered" evidence="1">
    <location>
        <begin position="1"/>
        <end position="32"/>
    </location>
</feature>
<name>A0A835PYH0_VANPL</name>
<accession>A0A835PYH0</accession>
<comment type="caution">
    <text evidence="3">The sequence shown here is derived from an EMBL/GenBank/DDBJ whole genome shotgun (WGS) entry which is preliminary data.</text>
</comment>
<dbReference type="EMBL" id="JADCNM010000011">
    <property type="protein sequence ID" value="KAG0462184.1"/>
    <property type="molecule type" value="Genomic_DNA"/>
</dbReference>
<dbReference type="Proteomes" id="UP000636800">
    <property type="component" value="Unassembled WGS sequence"/>
</dbReference>